<proteinExistence type="predicted"/>
<feature type="short sequence motif" description="Histidine triad motif" evidence="2 3">
    <location>
        <begin position="115"/>
        <end position="119"/>
    </location>
</feature>
<dbReference type="PANTHER" id="PTHR46648">
    <property type="entry name" value="HIT FAMILY PROTEIN 1"/>
    <property type="match status" value="1"/>
</dbReference>
<dbReference type="InterPro" id="IPR001310">
    <property type="entry name" value="Histidine_triad_HIT"/>
</dbReference>
<keyword evidence="6" id="KW-1185">Reference proteome</keyword>
<dbReference type="Pfam" id="PF01230">
    <property type="entry name" value="HIT"/>
    <property type="match status" value="1"/>
</dbReference>
<dbReference type="InterPro" id="IPR011146">
    <property type="entry name" value="HIT-like"/>
</dbReference>
<dbReference type="PROSITE" id="PS51084">
    <property type="entry name" value="HIT_2"/>
    <property type="match status" value="1"/>
</dbReference>
<evidence type="ECO:0000256" key="2">
    <source>
        <dbReference type="PIRSR" id="PIRSR601310-3"/>
    </source>
</evidence>
<dbReference type="InterPro" id="IPR036265">
    <property type="entry name" value="HIT-like_sf"/>
</dbReference>
<evidence type="ECO:0000256" key="3">
    <source>
        <dbReference type="PROSITE-ProRule" id="PRU00464"/>
    </source>
</evidence>
<dbReference type="PRINTS" id="PR00332">
    <property type="entry name" value="HISTRIAD"/>
</dbReference>
<dbReference type="EMBL" id="ML120388">
    <property type="protein sequence ID" value="RPA99286.1"/>
    <property type="molecule type" value="Genomic_DNA"/>
</dbReference>
<sequence length="178" mass="19182">MSSPCPFCLIATSYPPSTPPYIPAPPTAPLSPTTHILLSTPHALAFLDIMPESPGHLLLIPRSHYKTLHTLAPSLSAAVTAWLPLLARAATKVVGVSDFNVGLNSGVSAGQVVGHVHWHLVPRAGREEKERMEGAERRGVRGDLSDEEGERIAGLIREELGREVERLEGGERRILAVL</sequence>
<reference evidence="5 6" key="1">
    <citation type="journal article" date="2018" name="Nat. Ecol. Evol.">
        <title>Pezizomycetes genomes reveal the molecular basis of ectomycorrhizal truffle lifestyle.</title>
        <authorList>
            <person name="Murat C."/>
            <person name="Payen T."/>
            <person name="Noel B."/>
            <person name="Kuo A."/>
            <person name="Morin E."/>
            <person name="Chen J."/>
            <person name="Kohler A."/>
            <person name="Krizsan K."/>
            <person name="Balestrini R."/>
            <person name="Da Silva C."/>
            <person name="Montanini B."/>
            <person name="Hainaut M."/>
            <person name="Levati E."/>
            <person name="Barry K.W."/>
            <person name="Belfiori B."/>
            <person name="Cichocki N."/>
            <person name="Clum A."/>
            <person name="Dockter R.B."/>
            <person name="Fauchery L."/>
            <person name="Guy J."/>
            <person name="Iotti M."/>
            <person name="Le Tacon F."/>
            <person name="Lindquist E.A."/>
            <person name="Lipzen A."/>
            <person name="Malagnac F."/>
            <person name="Mello A."/>
            <person name="Molinier V."/>
            <person name="Miyauchi S."/>
            <person name="Poulain J."/>
            <person name="Riccioni C."/>
            <person name="Rubini A."/>
            <person name="Sitrit Y."/>
            <person name="Splivallo R."/>
            <person name="Traeger S."/>
            <person name="Wang M."/>
            <person name="Zifcakova L."/>
            <person name="Wipf D."/>
            <person name="Zambonelli A."/>
            <person name="Paolocci F."/>
            <person name="Nowrousian M."/>
            <person name="Ottonello S."/>
            <person name="Baldrian P."/>
            <person name="Spatafora J.W."/>
            <person name="Henrissat B."/>
            <person name="Nagy L.G."/>
            <person name="Aury J.M."/>
            <person name="Wincker P."/>
            <person name="Grigoriev I.V."/>
            <person name="Bonfante P."/>
            <person name="Martin F.M."/>
        </authorList>
    </citation>
    <scope>NUCLEOTIDE SEQUENCE [LARGE SCALE GENOMIC DNA]</scope>
    <source>
        <strain evidence="5 6">120613-1</strain>
    </source>
</reference>
<dbReference type="OrthoDB" id="1915375at2759"/>
<name>A0A3N4JM83_9PEZI</name>
<evidence type="ECO:0000259" key="4">
    <source>
        <dbReference type="PROSITE" id="PS51084"/>
    </source>
</evidence>
<feature type="domain" description="HIT" evidence="4">
    <location>
        <begin position="22"/>
        <end position="131"/>
    </location>
</feature>
<dbReference type="STRING" id="1336337.A0A3N4JM83"/>
<dbReference type="GO" id="GO:0003824">
    <property type="term" value="F:catalytic activity"/>
    <property type="evidence" value="ECO:0007669"/>
    <property type="project" value="InterPro"/>
</dbReference>
<dbReference type="PANTHER" id="PTHR46648:SF2">
    <property type="entry name" value="HIT DOMAIN-CONTAINING PROTEIN"/>
    <property type="match status" value="1"/>
</dbReference>
<evidence type="ECO:0000256" key="1">
    <source>
        <dbReference type="PIRSR" id="PIRSR601310-1"/>
    </source>
</evidence>
<gene>
    <name evidence="5" type="ORF">L873DRAFT_1906876</name>
</gene>
<dbReference type="SUPFAM" id="SSF54197">
    <property type="entry name" value="HIT-like"/>
    <property type="match status" value="1"/>
</dbReference>
<evidence type="ECO:0000313" key="5">
    <source>
        <dbReference type="EMBL" id="RPA99286.1"/>
    </source>
</evidence>
<protein>
    <submittedName>
        <fullName evidence="5">HIT-like protein</fullName>
    </submittedName>
</protein>
<dbReference type="AlphaFoldDB" id="A0A3N4JM83"/>
<dbReference type="Gene3D" id="3.30.428.10">
    <property type="entry name" value="HIT-like"/>
    <property type="match status" value="1"/>
</dbReference>
<feature type="active site" description="Tele-AMP-histidine intermediate" evidence="1">
    <location>
        <position position="117"/>
    </location>
</feature>
<organism evidence="5 6">
    <name type="scientific">Choiromyces venosus 120613-1</name>
    <dbReference type="NCBI Taxonomy" id="1336337"/>
    <lineage>
        <taxon>Eukaryota</taxon>
        <taxon>Fungi</taxon>
        <taxon>Dikarya</taxon>
        <taxon>Ascomycota</taxon>
        <taxon>Pezizomycotina</taxon>
        <taxon>Pezizomycetes</taxon>
        <taxon>Pezizales</taxon>
        <taxon>Tuberaceae</taxon>
        <taxon>Choiromyces</taxon>
    </lineage>
</organism>
<dbReference type="GO" id="GO:0009117">
    <property type="term" value="P:nucleotide metabolic process"/>
    <property type="evidence" value="ECO:0007669"/>
    <property type="project" value="TreeGrafter"/>
</dbReference>
<evidence type="ECO:0000313" key="6">
    <source>
        <dbReference type="Proteomes" id="UP000276215"/>
    </source>
</evidence>
<dbReference type="Proteomes" id="UP000276215">
    <property type="component" value="Unassembled WGS sequence"/>
</dbReference>
<accession>A0A3N4JM83</accession>